<dbReference type="PANTHER" id="PTHR43708:SF5">
    <property type="entry name" value="CONSERVED EXPRESSED OXIDOREDUCTASE (EUROFUNG)-RELATED"/>
    <property type="match status" value="1"/>
</dbReference>
<comment type="similarity">
    <text evidence="1">Belongs to the Gfo/Idh/MocA family.</text>
</comment>
<dbReference type="KEGG" id="xya:ET471_15940"/>
<feature type="domain" description="Gfo/Idh/MocA-like oxidoreductase N-terminal" evidence="3">
    <location>
        <begin position="4"/>
        <end position="122"/>
    </location>
</feature>
<dbReference type="InterPro" id="IPR036291">
    <property type="entry name" value="NAD(P)-bd_dom_sf"/>
</dbReference>
<dbReference type="Pfam" id="PF01408">
    <property type="entry name" value="GFO_IDH_MocA"/>
    <property type="match status" value="1"/>
</dbReference>
<name>A0A4P6FL21_9MICO</name>
<dbReference type="SUPFAM" id="SSF51735">
    <property type="entry name" value="NAD(P)-binding Rossmann-fold domains"/>
    <property type="match status" value="1"/>
</dbReference>
<dbReference type="RefSeq" id="WP_129189925.1">
    <property type="nucleotide sequence ID" value="NZ_CP035493.1"/>
</dbReference>
<sequence>MAALRIAIVGYGGSGRGIHARLAKEVGLTVAAVVTRDAGRRQQAASDWPGARLHDDLDALVASRSAFDLVVVTSPTSLHADHAAHLARAGIPFVLDKPVGVDAHEARAVVSEAAATSTPFTVFQNRRWDAEQLTLAALLRRGELGDVHTFERRWERWRPQPQQRWKENDVVGGGLLLDLGPHLVDSATQLFGRVTSVWAQTRKLTTTTEDDVFLVLQHEPGGGIARSPLAVTSRLWAGSVVGAPGPRTRVLGRAGAYLVTSFEQDASPFEVFDADAPAGTEGWLTRGRDRTPVPRAPGGHADFYRALVEWLTGDGEVPVDPADAVRTAEVLDAARIAAREGRTVTV</sequence>
<dbReference type="AlphaFoldDB" id="A0A4P6FL21"/>
<evidence type="ECO:0000259" key="3">
    <source>
        <dbReference type="Pfam" id="PF01408"/>
    </source>
</evidence>
<dbReference type="Pfam" id="PF02894">
    <property type="entry name" value="GFO_IDH_MocA_C"/>
    <property type="match status" value="1"/>
</dbReference>
<dbReference type="PANTHER" id="PTHR43708">
    <property type="entry name" value="CONSERVED EXPRESSED OXIDOREDUCTASE (EUROFUNG)"/>
    <property type="match status" value="1"/>
</dbReference>
<dbReference type="InterPro" id="IPR051317">
    <property type="entry name" value="Gfo/Idh/MocA_oxidoreduct"/>
</dbReference>
<keyword evidence="2" id="KW-0560">Oxidoreductase</keyword>
<evidence type="ECO:0000313" key="5">
    <source>
        <dbReference type="EMBL" id="QAY71338.1"/>
    </source>
</evidence>
<evidence type="ECO:0000256" key="1">
    <source>
        <dbReference type="ARBA" id="ARBA00010928"/>
    </source>
</evidence>
<evidence type="ECO:0000256" key="2">
    <source>
        <dbReference type="ARBA" id="ARBA00023002"/>
    </source>
</evidence>
<dbReference type="InterPro" id="IPR004104">
    <property type="entry name" value="Gfo/Idh/MocA-like_OxRdtase_C"/>
</dbReference>
<dbReference type="SUPFAM" id="SSF55347">
    <property type="entry name" value="Glyceraldehyde-3-phosphate dehydrogenase-like, C-terminal domain"/>
    <property type="match status" value="1"/>
</dbReference>
<gene>
    <name evidence="5" type="ORF">ET471_15940</name>
</gene>
<accession>A0A4P6FL21</accession>
<dbReference type="Proteomes" id="UP000292118">
    <property type="component" value="Chromosome"/>
</dbReference>
<dbReference type="GO" id="GO:0016491">
    <property type="term" value="F:oxidoreductase activity"/>
    <property type="evidence" value="ECO:0007669"/>
    <property type="project" value="UniProtKB-KW"/>
</dbReference>
<dbReference type="OrthoDB" id="256869at2"/>
<proteinExistence type="inferred from homology"/>
<evidence type="ECO:0000313" key="6">
    <source>
        <dbReference type="Proteomes" id="UP000292118"/>
    </source>
</evidence>
<dbReference type="InterPro" id="IPR000683">
    <property type="entry name" value="Gfo/Idh/MocA-like_OxRdtase_N"/>
</dbReference>
<evidence type="ECO:0000259" key="4">
    <source>
        <dbReference type="Pfam" id="PF02894"/>
    </source>
</evidence>
<feature type="domain" description="Gfo/Idh/MocA-like oxidoreductase C-terminal" evidence="4">
    <location>
        <begin position="138"/>
        <end position="346"/>
    </location>
</feature>
<dbReference type="Gene3D" id="3.30.360.10">
    <property type="entry name" value="Dihydrodipicolinate Reductase, domain 2"/>
    <property type="match status" value="1"/>
</dbReference>
<organism evidence="5 6">
    <name type="scientific">Xylanimonas protaetiae</name>
    <dbReference type="NCBI Taxonomy" id="2509457"/>
    <lineage>
        <taxon>Bacteria</taxon>
        <taxon>Bacillati</taxon>
        <taxon>Actinomycetota</taxon>
        <taxon>Actinomycetes</taxon>
        <taxon>Micrococcales</taxon>
        <taxon>Promicromonosporaceae</taxon>
        <taxon>Xylanimonas</taxon>
    </lineage>
</organism>
<dbReference type="EMBL" id="CP035493">
    <property type="protein sequence ID" value="QAY71338.1"/>
    <property type="molecule type" value="Genomic_DNA"/>
</dbReference>
<protein>
    <submittedName>
        <fullName evidence="5">Gfo/Idh/MocA family oxidoreductase</fullName>
    </submittedName>
</protein>
<keyword evidence="6" id="KW-1185">Reference proteome</keyword>
<dbReference type="GO" id="GO:0000166">
    <property type="term" value="F:nucleotide binding"/>
    <property type="evidence" value="ECO:0007669"/>
    <property type="project" value="InterPro"/>
</dbReference>
<dbReference type="Gene3D" id="3.40.50.720">
    <property type="entry name" value="NAD(P)-binding Rossmann-like Domain"/>
    <property type="match status" value="1"/>
</dbReference>
<reference evidence="5 6" key="1">
    <citation type="submission" date="2019-01" db="EMBL/GenBank/DDBJ databases">
        <title>Genome sequencing of strain FW10M-9.</title>
        <authorList>
            <person name="Heo J."/>
            <person name="Kim S.-J."/>
            <person name="Kim J.-S."/>
            <person name="Hong S.-B."/>
            <person name="Kwon S.-W."/>
        </authorList>
    </citation>
    <scope>NUCLEOTIDE SEQUENCE [LARGE SCALE GENOMIC DNA]</scope>
    <source>
        <strain evidence="5 6">FW10M-9</strain>
    </source>
</reference>